<gene>
    <name evidence="2" type="ORF">vBBceSLY1_00011</name>
</gene>
<protein>
    <submittedName>
        <fullName evidence="2">Uncharacterized protein</fullName>
    </submittedName>
</protein>
<dbReference type="Proteomes" id="UP001214971">
    <property type="component" value="Segment"/>
</dbReference>
<keyword evidence="1" id="KW-0472">Membrane</keyword>
<reference evidence="2" key="1">
    <citation type="submission" date="2022-04" db="EMBL/GenBank/DDBJ databases">
        <authorList>
            <person name="Yang M."/>
            <person name="Tan S."/>
        </authorList>
    </citation>
    <scope>NUCLEOTIDE SEQUENCE</scope>
</reference>
<evidence type="ECO:0000313" key="2">
    <source>
        <dbReference type="EMBL" id="USL89230.1"/>
    </source>
</evidence>
<proteinExistence type="predicted"/>
<keyword evidence="1" id="KW-0812">Transmembrane</keyword>
<feature type="transmembrane region" description="Helical" evidence="1">
    <location>
        <begin position="12"/>
        <end position="31"/>
    </location>
</feature>
<evidence type="ECO:0000313" key="3">
    <source>
        <dbReference type="Proteomes" id="UP001214971"/>
    </source>
</evidence>
<sequence>MKMKPWVENVLAGTGLVMFAYAVVYILSVLIG</sequence>
<name>A0AAE9LV33_9CAUD</name>
<evidence type="ECO:0000256" key="1">
    <source>
        <dbReference type="SAM" id="Phobius"/>
    </source>
</evidence>
<accession>A0AAE9LV33</accession>
<organism evidence="2 3">
    <name type="scientific">Bacillus phage vB_BceS_LY1</name>
    <dbReference type="NCBI Taxonomy" id="2950459"/>
    <lineage>
        <taxon>Viruses</taxon>
        <taxon>Duplodnaviria</taxon>
        <taxon>Heunggongvirae</taxon>
        <taxon>Uroviricota</taxon>
        <taxon>Caudoviricetes</taxon>
        <taxon>Gutmannvirinae</taxon>
        <taxon>Layangavirus</taxon>
        <taxon>Layangavirus LY1</taxon>
    </lineage>
</organism>
<dbReference type="EMBL" id="ON366410">
    <property type="protein sequence ID" value="USL89230.1"/>
    <property type="molecule type" value="Genomic_DNA"/>
</dbReference>
<keyword evidence="1" id="KW-1133">Transmembrane helix</keyword>
<keyword evidence="3" id="KW-1185">Reference proteome</keyword>